<feature type="region of interest" description="Disordered" evidence="1">
    <location>
        <begin position="49"/>
        <end position="76"/>
    </location>
</feature>
<feature type="non-terminal residue" evidence="2">
    <location>
        <position position="127"/>
    </location>
</feature>
<organism evidence="2 3">
    <name type="scientific">Saguinus oedipus</name>
    <name type="common">Cotton-top tamarin</name>
    <name type="synonym">Oedipomidas oedipus</name>
    <dbReference type="NCBI Taxonomy" id="9490"/>
    <lineage>
        <taxon>Eukaryota</taxon>
        <taxon>Metazoa</taxon>
        <taxon>Chordata</taxon>
        <taxon>Craniata</taxon>
        <taxon>Vertebrata</taxon>
        <taxon>Euteleostomi</taxon>
        <taxon>Mammalia</taxon>
        <taxon>Eutheria</taxon>
        <taxon>Euarchontoglires</taxon>
        <taxon>Primates</taxon>
        <taxon>Haplorrhini</taxon>
        <taxon>Platyrrhini</taxon>
        <taxon>Cebidae</taxon>
        <taxon>Callitrichinae</taxon>
        <taxon>Saguinus</taxon>
    </lineage>
</organism>
<protein>
    <submittedName>
        <fullName evidence="2">Uncharacterized protein</fullName>
    </submittedName>
</protein>
<evidence type="ECO:0000313" key="3">
    <source>
        <dbReference type="Proteomes" id="UP001266305"/>
    </source>
</evidence>
<evidence type="ECO:0000256" key="1">
    <source>
        <dbReference type="SAM" id="MobiDB-lite"/>
    </source>
</evidence>
<dbReference type="EMBL" id="JASSZA010000018">
    <property type="protein sequence ID" value="KAK2089877.1"/>
    <property type="molecule type" value="Genomic_DNA"/>
</dbReference>
<accession>A0ABQ9TYI8</accession>
<keyword evidence="3" id="KW-1185">Reference proteome</keyword>
<comment type="caution">
    <text evidence="2">The sequence shown here is derived from an EMBL/GenBank/DDBJ whole genome shotgun (WGS) entry which is preliminary data.</text>
</comment>
<proteinExistence type="predicted"/>
<reference evidence="2 3" key="1">
    <citation type="submission" date="2023-05" db="EMBL/GenBank/DDBJ databases">
        <title>B98-5 Cell Line De Novo Hybrid Assembly: An Optical Mapping Approach.</title>
        <authorList>
            <person name="Kananen K."/>
            <person name="Auerbach J.A."/>
            <person name="Kautto E."/>
            <person name="Blachly J.S."/>
        </authorList>
    </citation>
    <scope>NUCLEOTIDE SEQUENCE [LARGE SCALE GENOMIC DNA]</scope>
    <source>
        <strain evidence="2">B95-8</strain>
        <tissue evidence="2">Cell line</tissue>
    </source>
</reference>
<gene>
    <name evidence="2" type="ORF">P7K49_032543</name>
</gene>
<name>A0ABQ9TYI8_SAGOE</name>
<evidence type="ECO:0000313" key="2">
    <source>
        <dbReference type="EMBL" id="KAK2089877.1"/>
    </source>
</evidence>
<sequence length="127" mass="13930">MREKWAFRNTSAQVRAELAATREATGKGRHLGQRQLHSWAAGISIKVRPRPQHTHGAEVSTLRQDRPGNTASAQDPCGGTCRLCTAAQHGPHGFEASAGSTTAPAVTKHRGRYHRLGPRWLQRHLLS</sequence>
<dbReference type="Proteomes" id="UP001266305">
    <property type="component" value="Unassembled WGS sequence"/>
</dbReference>